<dbReference type="KEGG" id="bpm:BURPS1710b_0441"/>
<gene>
    <name evidence="2" type="ordered locus">BURPS1710b_0441</name>
</gene>
<accession>Q3JX48</accession>
<dbReference type="EMBL" id="CP000124">
    <property type="protein sequence ID" value="ABA48973.1"/>
    <property type="molecule type" value="Genomic_DNA"/>
</dbReference>
<feature type="compositionally biased region" description="Low complexity" evidence="1">
    <location>
        <begin position="18"/>
        <end position="37"/>
    </location>
</feature>
<sequence length="501" mass="54968">MPGAGIGACGSGAAATLPAASAPAGGHASPPVAHAPASTALASERARQRRGARAACVAARRTPLRERRAASRAATASGIRLPHLLGAMAGDKPAVDVAQLRLLDAAPLDRVRAALMERAAGRRVERRRHLALQLDLDLAIRLEDRGRRRHQRARVRVPRPRVDRLLVAELRDAAEVHHHHIVGDVLDDREVVRDEHVARFELLLQIHEEIQDLRLDRHVERGHRLVGDDDLRIEDHRARDRDALALPAREHVRIALRVLGAQAHRAHDLRDALRALGGREPRVDRERLGKRLLDRLARIERGERILEHHLHAAAQRGDRLPVRARDVAAVDRQVPRARRLDHRELPRERRLAAAGFADDGERLAAREGERHAVQRLHGAVAEHPAPHRVVLRELVGHQHHVVARGGFARFVDCVHRAPPCVCGASRLRGLMQRARMPVPGASSASVGRAFMQSSTTYLQRGANRHPLGRSSRPGTIPGSAASRFAPALCSGIAASNASVYG</sequence>
<organism evidence="2 3">
    <name type="scientific">Burkholderia pseudomallei (strain 1710b)</name>
    <dbReference type="NCBI Taxonomy" id="320372"/>
    <lineage>
        <taxon>Bacteria</taxon>
        <taxon>Pseudomonadati</taxon>
        <taxon>Pseudomonadota</taxon>
        <taxon>Betaproteobacteria</taxon>
        <taxon>Burkholderiales</taxon>
        <taxon>Burkholderiaceae</taxon>
        <taxon>Burkholderia</taxon>
        <taxon>pseudomallei group</taxon>
    </lineage>
</organism>
<protein>
    <submittedName>
        <fullName evidence="2">Uncharacterized protein</fullName>
    </submittedName>
</protein>
<dbReference type="HOGENOM" id="CLU_543677_0_0_4"/>
<reference evidence="2 3" key="1">
    <citation type="submission" date="2005-09" db="EMBL/GenBank/DDBJ databases">
        <authorList>
            <person name="Woods D.E."/>
            <person name="Nierman W.C."/>
        </authorList>
    </citation>
    <scope>NUCLEOTIDE SEQUENCE [LARGE SCALE GENOMIC DNA]</scope>
    <source>
        <strain evidence="2 3">1710b</strain>
    </source>
</reference>
<evidence type="ECO:0000256" key="1">
    <source>
        <dbReference type="SAM" id="MobiDB-lite"/>
    </source>
</evidence>
<dbReference type="EnsemblBacteria" id="ABA48973">
    <property type="protein sequence ID" value="ABA48973"/>
    <property type="gene ID" value="BURPS1710b_0441"/>
</dbReference>
<proteinExistence type="predicted"/>
<dbReference type="AlphaFoldDB" id="Q3JX48"/>
<dbReference type="Proteomes" id="UP000002700">
    <property type="component" value="Chromosome I"/>
</dbReference>
<feature type="region of interest" description="Disordered" evidence="1">
    <location>
        <begin position="18"/>
        <end position="38"/>
    </location>
</feature>
<evidence type="ECO:0000313" key="3">
    <source>
        <dbReference type="Proteomes" id="UP000002700"/>
    </source>
</evidence>
<dbReference type="AntiFam" id="ANF00095">
    <property type="entry name" value="Shadow ORF (opposite ABC transporters)"/>
</dbReference>
<name>Q3JX48_BURP1</name>
<dbReference type="AntiFam" id="ANF00142">
    <property type="entry name" value="Shadow ORF (opposite yadG)"/>
</dbReference>
<evidence type="ECO:0000313" key="2">
    <source>
        <dbReference type="EMBL" id="ABA48973.1"/>
    </source>
</evidence>